<comment type="similarity">
    <text evidence="1">Belongs to the AFG1 ATPase family.</text>
</comment>
<reference evidence="4" key="1">
    <citation type="submission" date="2020-10" db="EMBL/GenBank/DDBJ databases">
        <authorList>
            <person name="Palmer J.M."/>
        </authorList>
    </citation>
    <scope>NUCLEOTIDE SEQUENCE</scope>
    <source>
        <strain evidence="4">UCD 2041</strain>
    </source>
</reference>
<organism evidence="4 5">
    <name type="scientific">Dekkera bruxellensis</name>
    <name type="common">Brettanomyces custersii</name>
    <dbReference type="NCBI Taxonomy" id="5007"/>
    <lineage>
        <taxon>Eukaryota</taxon>
        <taxon>Fungi</taxon>
        <taxon>Dikarya</taxon>
        <taxon>Ascomycota</taxon>
        <taxon>Saccharomycotina</taxon>
        <taxon>Pichiomycetes</taxon>
        <taxon>Pichiales</taxon>
        <taxon>Pichiaceae</taxon>
        <taxon>Brettanomyces</taxon>
    </lineage>
</organism>
<dbReference type="Pfam" id="PF03969">
    <property type="entry name" value="AFG1_ATPase"/>
    <property type="match status" value="1"/>
</dbReference>
<accession>A0A871RDX5</accession>
<evidence type="ECO:0000313" key="5">
    <source>
        <dbReference type="Proteomes" id="UP000663131"/>
    </source>
</evidence>
<sequence>MLGFLSSSRLPSPILRSATNAYYRVHIRFSLLSSKYAYCRFSSAQAASSAHAIIAHHILSRDDDFSDVDVPSAENVERQVAFTTPLQLYNQRVEQGVLKDDPHQRRILKSMEFLFEQLKEYHPPNVLKPCLQSAQSHTSISSFIKSLFGASVPFNDYNSSVPHGIYLYGDVGCGKTMLMDLFYQTIPPHLSKKRLHFHQFMQKLHKRSHELKTVHGEHQNFDVMPTLAYELSKQATVLCFDEFQVTDVADAMLLRRLIDLSLRSDHGLVLFATSNRAPDDLYINGIQRESFIPCIEEIKSKTNVIHLDSPTDYRRIPRPLCSVYFSPRKGATYHSKECRKQRKHHIDSWYSYFSQGHRMEYRVPIRLWGRELMVPKCSPPYVAGFSFKQLCGKNYAAGDYLALASQFESIIVTDIPYLSIDSRDEVRRFITFLDAVYDNHCRLAVTAVAPFSEIFVEPEDINPDYGFELSEKGRKKLEESRKLDESLSNSNSSRNEQSEIYDPLVKEHGFDKSIARQANLFAELDEERFAFARALSRLKQMRSLAWVENVSAKGMTDCLKLGKHHMPKMPNC</sequence>
<evidence type="ECO:0000256" key="1">
    <source>
        <dbReference type="ARBA" id="ARBA00010322"/>
    </source>
</evidence>
<dbReference type="Gene3D" id="3.40.50.300">
    <property type="entry name" value="P-loop containing nucleotide triphosphate hydrolases"/>
    <property type="match status" value="1"/>
</dbReference>
<protein>
    <submittedName>
        <fullName evidence="4">Uncharacterized protein</fullName>
    </submittedName>
</protein>
<dbReference type="Proteomes" id="UP000663131">
    <property type="component" value="Chromosome 8"/>
</dbReference>
<dbReference type="EMBL" id="CP063136">
    <property type="protein sequence ID" value="QOU20751.1"/>
    <property type="molecule type" value="Genomic_DNA"/>
</dbReference>
<dbReference type="GO" id="GO:0005739">
    <property type="term" value="C:mitochondrion"/>
    <property type="evidence" value="ECO:0007669"/>
    <property type="project" value="TreeGrafter"/>
</dbReference>
<dbReference type="GO" id="GO:0016887">
    <property type="term" value="F:ATP hydrolysis activity"/>
    <property type="evidence" value="ECO:0007669"/>
    <property type="project" value="InterPro"/>
</dbReference>
<evidence type="ECO:0000256" key="3">
    <source>
        <dbReference type="ARBA" id="ARBA00022840"/>
    </source>
</evidence>
<reference evidence="4" key="2">
    <citation type="journal article" name="BMC Genomics">
        <title>New genome assemblies reveal patterns of domestication and adaptation across Brettanomyces (Dekkera) species.</title>
        <authorList>
            <person name="Roach M.J."/>
            <person name="Borneman A.R."/>
        </authorList>
    </citation>
    <scope>NUCLEOTIDE SEQUENCE</scope>
    <source>
        <strain evidence="4">UCD 2041</strain>
    </source>
</reference>
<dbReference type="SUPFAM" id="SSF52540">
    <property type="entry name" value="P-loop containing nucleoside triphosphate hydrolases"/>
    <property type="match status" value="1"/>
</dbReference>
<dbReference type="KEGG" id="bbrx:BRETT_000464"/>
<dbReference type="PANTHER" id="PTHR12169:SF6">
    <property type="entry name" value="AFG1-LIKE ATPASE"/>
    <property type="match status" value="1"/>
</dbReference>
<dbReference type="OrthoDB" id="548867at2759"/>
<dbReference type="GO" id="GO:0005524">
    <property type="term" value="F:ATP binding"/>
    <property type="evidence" value="ECO:0007669"/>
    <property type="project" value="UniProtKB-KW"/>
</dbReference>
<dbReference type="InterPro" id="IPR027417">
    <property type="entry name" value="P-loop_NTPase"/>
</dbReference>
<dbReference type="GeneID" id="64572389"/>
<proteinExistence type="inferred from homology"/>
<keyword evidence="3" id="KW-0067">ATP-binding</keyword>
<gene>
    <name evidence="4" type="ORF">BRETT_000464</name>
</gene>
<dbReference type="AlphaFoldDB" id="A0A871RDX5"/>
<evidence type="ECO:0000256" key="2">
    <source>
        <dbReference type="ARBA" id="ARBA00022741"/>
    </source>
</evidence>
<evidence type="ECO:0000313" key="4">
    <source>
        <dbReference type="EMBL" id="QOU20751.1"/>
    </source>
</evidence>
<keyword evidence="2" id="KW-0547">Nucleotide-binding</keyword>
<name>A0A871RDX5_DEKBR</name>
<dbReference type="NCBIfam" id="NF040713">
    <property type="entry name" value="ZapE"/>
    <property type="match status" value="1"/>
</dbReference>
<dbReference type="InterPro" id="IPR005654">
    <property type="entry name" value="ATPase_AFG1-like"/>
</dbReference>
<dbReference type="RefSeq" id="XP_041137244.1">
    <property type="nucleotide sequence ID" value="XM_041279030.1"/>
</dbReference>
<dbReference type="PANTHER" id="PTHR12169">
    <property type="entry name" value="ATPASE N2B"/>
    <property type="match status" value="1"/>
</dbReference>
<dbReference type="GO" id="GO:0006515">
    <property type="term" value="P:protein quality control for misfolded or incompletely synthesized proteins"/>
    <property type="evidence" value="ECO:0007669"/>
    <property type="project" value="TreeGrafter"/>
</dbReference>